<name>A0A6N9QX62_9MICC</name>
<dbReference type="NCBIfam" id="NF002879">
    <property type="entry name" value="PRK03333.1"/>
    <property type="match status" value="1"/>
</dbReference>
<evidence type="ECO:0000256" key="1">
    <source>
        <dbReference type="ARBA" id="ARBA00009018"/>
    </source>
</evidence>
<keyword evidence="5 8" id="KW-0418">Kinase</keyword>
<protein>
    <recommendedName>
        <fullName evidence="8 9">Dephospho-CoA kinase</fullName>
        <ecNumber evidence="8 9">2.7.1.24</ecNumber>
    </recommendedName>
    <alternativeName>
        <fullName evidence="8">Dephosphocoenzyme A kinase</fullName>
    </alternativeName>
</protein>
<keyword evidence="6 8" id="KW-0067">ATP-binding</keyword>
<dbReference type="Pfam" id="PF01121">
    <property type="entry name" value="CoaE"/>
    <property type="match status" value="1"/>
</dbReference>
<dbReference type="UniPathway" id="UPA00241">
    <property type="reaction ID" value="UER00356"/>
</dbReference>
<evidence type="ECO:0000256" key="2">
    <source>
        <dbReference type="ARBA" id="ARBA00022490"/>
    </source>
</evidence>
<comment type="pathway">
    <text evidence="8">Cofactor biosynthesis; coenzyme A biosynthesis; CoA from (R)-pantothenate: step 5/5.</text>
</comment>
<evidence type="ECO:0000256" key="7">
    <source>
        <dbReference type="ARBA" id="ARBA00022993"/>
    </source>
</evidence>
<dbReference type="Gene3D" id="3.40.50.300">
    <property type="entry name" value="P-loop containing nucleotide triphosphate hydrolases"/>
    <property type="match status" value="1"/>
</dbReference>
<comment type="similarity">
    <text evidence="1 8">Belongs to the CoaE family.</text>
</comment>
<dbReference type="PROSITE" id="PS51219">
    <property type="entry name" value="DPCK"/>
    <property type="match status" value="1"/>
</dbReference>
<dbReference type="GO" id="GO:0005737">
    <property type="term" value="C:cytoplasm"/>
    <property type="evidence" value="ECO:0007669"/>
    <property type="project" value="UniProtKB-SubCell"/>
</dbReference>
<keyword evidence="2 8" id="KW-0963">Cytoplasm</keyword>
<dbReference type="FunFam" id="3.40.50.300:FF:000991">
    <property type="entry name" value="Dephospho-CoA kinase"/>
    <property type="match status" value="1"/>
</dbReference>
<dbReference type="NCBIfam" id="TIGR00152">
    <property type="entry name" value="dephospho-CoA kinase"/>
    <property type="match status" value="1"/>
</dbReference>
<dbReference type="GO" id="GO:0005524">
    <property type="term" value="F:ATP binding"/>
    <property type="evidence" value="ECO:0007669"/>
    <property type="project" value="UniProtKB-UniRule"/>
</dbReference>
<evidence type="ECO:0000256" key="5">
    <source>
        <dbReference type="ARBA" id="ARBA00022777"/>
    </source>
</evidence>
<dbReference type="EMBL" id="WMHZ01000005">
    <property type="protein sequence ID" value="NDO77514.1"/>
    <property type="molecule type" value="Genomic_DNA"/>
</dbReference>
<dbReference type="GO" id="GO:0015937">
    <property type="term" value="P:coenzyme A biosynthetic process"/>
    <property type="evidence" value="ECO:0007669"/>
    <property type="project" value="UniProtKB-UniRule"/>
</dbReference>
<comment type="caution">
    <text evidence="10">The sequence shown here is derived from an EMBL/GenBank/DDBJ whole genome shotgun (WGS) entry which is preliminary data.</text>
</comment>
<dbReference type="AlphaFoldDB" id="A0A6N9QX62"/>
<evidence type="ECO:0000256" key="4">
    <source>
        <dbReference type="ARBA" id="ARBA00022741"/>
    </source>
</evidence>
<comment type="subcellular location">
    <subcellularLocation>
        <location evidence="8">Cytoplasm</location>
    </subcellularLocation>
</comment>
<dbReference type="EC" id="2.7.1.24" evidence="8 9"/>
<sequence>MTELLRRPGHTETLRVGLTGGIASGKSTVSRRLSELGALVVDADAIARALQEPGEPGYEAMVAHFGERIVRPDTGALDRAAVAAIVFDDAEQLAALNGIIHPLVRRETARLVSEVPPGGVVVHDIPLLVETGQHEAMDEVLVVQAPEDERVRRMVEDRGMSPEDARRRIAAQATDEQRRAVATAVLDNSTTIEDLLAQVDEWWRTRVL</sequence>
<dbReference type="Proteomes" id="UP000471026">
    <property type="component" value="Unassembled WGS sequence"/>
</dbReference>
<keyword evidence="7 8" id="KW-0173">Coenzyme A biosynthesis</keyword>
<keyword evidence="3 8" id="KW-0808">Transferase</keyword>
<organism evidence="10 11">
    <name type="scientific">Kocuria marina subsp. indica</name>
    <dbReference type="NCBI Taxonomy" id="1049583"/>
    <lineage>
        <taxon>Bacteria</taxon>
        <taxon>Bacillati</taxon>
        <taxon>Actinomycetota</taxon>
        <taxon>Actinomycetes</taxon>
        <taxon>Micrococcales</taxon>
        <taxon>Micrococcaceae</taxon>
        <taxon>Kocuria</taxon>
    </lineage>
</organism>
<evidence type="ECO:0000256" key="8">
    <source>
        <dbReference type="HAMAP-Rule" id="MF_00376"/>
    </source>
</evidence>
<accession>A0A6N9QX62</accession>
<dbReference type="InterPro" id="IPR001977">
    <property type="entry name" value="Depp_CoAkinase"/>
</dbReference>
<dbReference type="InterPro" id="IPR027417">
    <property type="entry name" value="P-loop_NTPase"/>
</dbReference>
<gene>
    <name evidence="8" type="primary">coaE</name>
    <name evidence="10" type="ORF">GKZ75_04515</name>
</gene>
<reference evidence="10 11" key="1">
    <citation type="submission" date="2019-11" db="EMBL/GenBank/DDBJ databases">
        <title>Draft genome sequence of Kocuria indica DP-K7, a methyl red degrading Actinobacterium.</title>
        <authorList>
            <person name="Kumaran S."/>
            <person name="Tischler D."/>
            <person name="Ngo A.C.R."/>
            <person name="Schultes F."/>
        </authorList>
    </citation>
    <scope>NUCLEOTIDE SEQUENCE [LARGE SCALE GENOMIC DNA]</scope>
    <source>
        <strain evidence="10 11">DP-K7</strain>
    </source>
</reference>
<feature type="binding site" evidence="8">
    <location>
        <begin position="23"/>
        <end position="28"/>
    </location>
    <ligand>
        <name>ATP</name>
        <dbReference type="ChEBI" id="CHEBI:30616"/>
    </ligand>
</feature>
<dbReference type="HAMAP" id="MF_00376">
    <property type="entry name" value="Dephospho_CoA_kinase"/>
    <property type="match status" value="1"/>
</dbReference>
<comment type="function">
    <text evidence="8">Catalyzes the phosphorylation of the 3'-hydroxyl group of dephosphocoenzyme A to form coenzyme A.</text>
</comment>
<evidence type="ECO:0000313" key="10">
    <source>
        <dbReference type="EMBL" id="NDO77514.1"/>
    </source>
</evidence>
<proteinExistence type="inferred from homology"/>
<evidence type="ECO:0000256" key="3">
    <source>
        <dbReference type="ARBA" id="ARBA00022679"/>
    </source>
</evidence>
<evidence type="ECO:0000256" key="9">
    <source>
        <dbReference type="NCBIfam" id="TIGR00152"/>
    </source>
</evidence>
<dbReference type="CDD" id="cd02022">
    <property type="entry name" value="DPCK"/>
    <property type="match status" value="1"/>
</dbReference>
<evidence type="ECO:0000256" key="6">
    <source>
        <dbReference type="ARBA" id="ARBA00022840"/>
    </source>
</evidence>
<comment type="catalytic activity">
    <reaction evidence="8">
        <text>3'-dephospho-CoA + ATP = ADP + CoA + H(+)</text>
        <dbReference type="Rhea" id="RHEA:18245"/>
        <dbReference type="ChEBI" id="CHEBI:15378"/>
        <dbReference type="ChEBI" id="CHEBI:30616"/>
        <dbReference type="ChEBI" id="CHEBI:57287"/>
        <dbReference type="ChEBI" id="CHEBI:57328"/>
        <dbReference type="ChEBI" id="CHEBI:456216"/>
        <dbReference type="EC" id="2.7.1.24"/>
    </reaction>
</comment>
<dbReference type="SUPFAM" id="SSF52540">
    <property type="entry name" value="P-loop containing nucleoside triphosphate hydrolases"/>
    <property type="match status" value="1"/>
</dbReference>
<dbReference type="PANTHER" id="PTHR10695">
    <property type="entry name" value="DEPHOSPHO-COA KINASE-RELATED"/>
    <property type="match status" value="1"/>
</dbReference>
<dbReference type="RefSeq" id="WP_162228993.1">
    <property type="nucleotide sequence ID" value="NZ_WMHZ01000005.1"/>
</dbReference>
<evidence type="ECO:0000313" key="11">
    <source>
        <dbReference type="Proteomes" id="UP000471026"/>
    </source>
</evidence>
<dbReference type="PANTHER" id="PTHR10695:SF46">
    <property type="entry name" value="BIFUNCTIONAL COENZYME A SYNTHASE-RELATED"/>
    <property type="match status" value="1"/>
</dbReference>
<dbReference type="GO" id="GO:0004140">
    <property type="term" value="F:dephospho-CoA kinase activity"/>
    <property type="evidence" value="ECO:0007669"/>
    <property type="project" value="UniProtKB-UniRule"/>
</dbReference>
<keyword evidence="4 8" id="KW-0547">Nucleotide-binding</keyword>